<keyword evidence="3" id="KW-1185">Reference proteome</keyword>
<dbReference type="InterPro" id="IPR046698">
    <property type="entry name" value="PedC-like"/>
</dbReference>
<accession>A0A1X7I8T3</accession>
<name>A0A1X7I8T3_9BACL</name>
<dbReference type="Gene3D" id="3.40.30.10">
    <property type="entry name" value="Glutaredoxin"/>
    <property type="match status" value="1"/>
</dbReference>
<protein>
    <submittedName>
        <fullName evidence="2">Bacteriocin transport accessory protein, putative</fullName>
    </submittedName>
</protein>
<feature type="domain" description="Thioredoxin" evidence="1">
    <location>
        <begin position="26"/>
        <end position="147"/>
    </location>
</feature>
<dbReference type="Pfam" id="PF20207">
    <property type="entry name" value="DUF6568"/>
    <property type="match status" value="1"/>
</dbReference>
<evidence type="ECO:0000259" key="1">
    <source>
        <dbReference type="PROSITE" id="PS51352"/>
    </source>
</evidence>
<proteinExistence type="predicted"/>
<sequence length="149" mass="17455">MNKNKKWFQNKFLWGLVILIILLLLLRLPEQMDKKALTPMSNQQLETFLTEKQTGFIYIGRPTCPVCKEFEPRLIKEVKANKAEVRYFNTDEARKDNEQQMVGMLNGLNVSSVPTFIYFKDGQEVERIHEGQVSKEDIQRIMNKYLPAS</sequence>
<dbReference type="AlphaFoldDB" id="A0A1X7I8T3"/>
<dbReference type="SUPFAM" id="SSF52833">
    <property type="entry name" value="Thioredoxin-like"/>
    <property type="match status" value="1"/>
</dbReference>
<dbReference type="PROSITE" id="PS51352">
    <property type="entry name" value="THIOREDOXIN_2"/>
    <property type="match status" value="1"/>
</dbReference>
<gene>
    <name evidence="2" type="ORF">SAMN06295960_0232</name>
</gene>
<dbReference type="EMBL" id="FXAZ01000001">
    <property type="protein sequence ID" value="SMG10981.1"/>
    <property type="molecule type" value="Genomic_DNA"/>
</dbReference>
<evidence type="ECO:0000313" key="3">
    <source>
        <dbReference type="Proteomes" id="UP000193834"/>
    </source>
</evidence>
<organism evidence="2 3">
    <name type="scientific">Paenibacillus aquistagni</name>
    <dbReference type="NCBI Taxonomy" id="1852522"/>
    <lineage>
        <taxon>Bacteria</taxon>
        <taxon>Bacillati</taxon>
        <taxon>Bacillota</taxon>
        <taxon>Bacilli</taxon>
        <taxon>Bacillales</taxon>
        <taxon>Paenibacillaceae</taxon>
        <taxon>Paenibacillus</taxon>
    </lineage>
</organism>
<evidence type="ECO:0000313" key="2">
    <source>
        <dbReference type="EMBL" id="SMG10981.1"/>
    </source>
</evidence>
<dbReference type="InterPro" id="IPR013766">
    <property type="entry name" value="Thioredoxin_domain"/>
</dbReference>
<dbReference type="CDD" id="cd02947">
    <property type="entry name" value="TRX_family"/>
    <property type="match status" value="1"/>
</dbReference>
<dbReference type="RefSeq" id="WP_176228812.1">
    <property type="nucleotide sequence ID" value="NZ_FXAZ01000001.1"/>
</dbReference>
<dbReference type="STRING" id="1852522.SAMN06295960_0232"/>
<dbReference type="InterPro" id="IPR036249">
    <property type="entry name" value="Thioredoxin-like_sf"/>
</dbReference>
<reference evidence="2 3" key="1">
    <citation type="submission" date="2017-04" db="EMBL/GenBank/DDBJ databases">
        <authorList>
            <person name="Afonso C.L."/>
            <person name="Miller P.J."/>
            <person name="Scott M.A."/>
            <person name="Spackman E."/>
            <person name="Goraichik I."/>
            <person name="Dimitrov K.M."/>
            <person name="Suarez D.L."/>
            <person name="Swayne D.E."/>
        </authorList>
    </citation>
    <scope>NUCLEOTIDE SEQUENCE [LARGE SCALE GENOMIC DNA]</scope>
    <source>
        <strain evidence="2 3">11</strain>
    </source>
</reference>
<dbReference type="Proteomes" id="UP000193834">
    <property type="component" value="Unassembled WGS sequence"/>
</dbReference>